<comment type="caution">
    <text evidence="1">The sequence shown here is derived from an EMBL/GenBank/DDBJ whole genome shotgun (WGS) entry which is preliminary data.</text>
</comment>
<accession>A0ACB8C4B1</accession>
<dbReference type="Proteomes" id="UP000821865">
    <property type="component" value="Chromosome 9"/>
</dbReference>
<reference evidence="1" key="1">
    <citation type="submission" date="2020-05" db="EMBL/GenBank/DDBJ databases">
        <title>Large-scale comparative analyses of tick genomes elucidate their genetic diversity and vector capacities.</title>
        <authorList>
            <person name="Jia N."/>
            <person name="Wang J."/>
            <person name="Shi W."/>
            <person name="Du L."/>
            <person name="Sun Y."/>
            <person name="Zhan W."/>
            <person name="Jiang J."/>
            <person name="Wang Q."/>
            <person name="Zhang B."/>
            <person name="Ji P."/>
            <person name="Sakyi L.B."/>
            <person name="Cui X."/>
            <person name="Yuan T."/>
            <person name="Jiang B."/>
            <person name="Yang W."/>
            <person name="Lam T.T.-Y."/>
            <person name="Chang Q."/>
            <person name="Ding S."/>
            <person name="Wang X."/>
            <person name="Zhu J."/>
            <person name="Ruan X."/>
            <person name="Zhao L."/>
            <person name="Wei J."/>
            <person name="Que T."/>
            <person name="Du C."/>
            <person name="Cheng J."/>
            <person name="Dai P."/>
            <person name="Han X."/>
            <person name="Huang E."/>
            <person name="Gao Y."/>
            <person name="Liu J."/>
            <person name="Shao H."/>
            <person name="Ye R."/>
            <person name="Li L."/>
            <person name="Wei W."/>
            <person name="Wang X."/>
            <person name="Wang C."/>
            <person name="Yang T."/>
            <person name="Huo Q."/>
            <person name="Li W."/>
            <person name="Guo W."/>
            <person name="Chen H."/>
            <person name="Zhou L."/>
            <person name="Ni X."/>
            <person name="Tian J."/>
            <person name="Zhou Y."/>
            <person name="Sheng Y."/>
            <person name="Liu T."/>
            <person name="Pan Y."/>
            <person name="Xia L."/>
            <person name="Li J."/>
            <person name="Zhao F."/>
            <person name="Cao W."/>
        </authorList>
    </citation>
    <scope>NUCLEOTIDE SEQUENCE</scope>
    <source>
        <strain evidence="1">Dsil-2018</strain>
    </source>
</reference>
<organism evidence="1 2">
    <name type="scientific">Dermacentor silvarum</name>
    <name type="common">Tick</name>
    <dbReference type="NCBI Taxonomy" id="543639"/>
    <lineage>
        <taxon>Eukaryota</taxon>
        <taxon>Metazoa</taxon>
        <taxon>Ecdysozoa</taxon>
        <taxon>Arthropoda</taxon>
        <taxon>Chelicerata</taxon>
        <taxon>Arachnida</taxon>
        <taxon>Acari</taxon>
        <taxon>Parasitiformes</taxon>
        <taxon>Ixodida</taxon>
        <taxon>Ixodoidea</taxon>
        <taxon>Ixodidae</taxon>
        <taxon>Rhipicephalinae</taxon>
        <taxon>Dermacentor</taxon>
    </lineage>
</organism>
<dbReference type="EMBL" id="CM023478">
    <property type="protein sequence ID" value="KAH7933678.1"/>
    <property type="molecule type" value="Genomic_DNA"/>
</dbReference>
<name>A0ACB8C4B1_DERSI</name>
<proteinExistence type="predicted"/>
<evidence type="ECO:0000313" key="2">
    <source>
        <dbReference type="Proteomes" id="UP000821865"/>
    </source>
</evidence>
<keyword evidence="2" id="KW-1185">Reference proteome</keyword>
<evidence type="ECO:0000313" key="1">
    <source>
        <dbReference type="EMBL" id="KAH7933678.1"/>
    </source>
</evidence>
<gene>
    <name evidence="1" type="ORF">HPB49_015627</name>
</gene>
<sequence length="165" mass="17332">MNTVTLLVILAIAGSVCAAPAPGQEQDFAHSESPQSAYLGLPSGSDDIVNPIDISFSCAHRSLGYYADIGNECKIFHVCNPVLLSDGQVAMMQYSFVCPNTTVFDQQTLTCTSPPGTAPCQQAENFYYLNRHVGQGGVGGPASAEPASDDDSVVRPSSYYGGKSS</sequence>
<protein>
    <submittedName>
        <fullName evidence="1">Uncharacterized protein</fullName>
    </submittedName>
</protein>